<dbReference type="EMBL" id="PCQE01000108">
    <property type="protein sequence ID" value="PRB87268.1"/>
    <property type="molecule type" value="Genomic_DNA"/>
</dbReference>
<dbReference type="AlphaFoldDB" id="A0A2S9D3B8"/>
<reference evidence="1 2" key="1">
    <citation type="submission" date="2017-09" db="EMBL/GenBank/DDBJ databases">
        <title>Genomic, metabolic, and phenotypic characteristics of bacterial isolates from the natural microbiome of the model nematode Caenorhabditis elegans.</title>
        <authorList>
            <person name="Zimmermann J."/>
            <person name="Obeng N."/>
            <person name="Yang W."/>
            <person name="Obeng O."/>
            <person name="Kissoyan K."/>
            <person name="Pees B."/>
            <person name="Dirksen P."/>
            <person name="Hoppner M."/>
            <person name="Franke A."/>
            <person name="Rosenstiel P."/>
            <person name="Leippe M."/>
            <person name="Dierking K."/>
            <person name="Kaleta C."/>
            <person name="Schulenburg H."/>
        </authorList>
    </citation>
    <scope>NUCLEOTIDE SEQUENCE [LARGE SCALE GENOMIC DNA]</scope>
    <source>
        <strain evidence="1 2">MYb184</strain>
    </source>
</reference>
<evidence type="ECO:0000313" key="2">
    <source>
        <dbReference type="Proteomes" id="UP000239458"/>
    </source>
</evidence>
<accession>A0A2S9D3B8</accession>
<sequence>MEIFSVIAGTFGRIFGKIATPYIKSIWYRIRGEKFCKRGKPKYEGVISSIADYKKLSNFIASNDEGIVFLDLTMDENGFRGETESTAPYFVAFEDCFEELEVGESPSVFKCTGTQFNVHISHVEGSCFFCSQRGFIRLRGYFVITGYSGPYQGLMDCNLRGVRHEDIKV</sequence>
<proteinExistence type="predicted"/>
<protein>
    <submittedName>
        <fullName evidence="1">Uncharacterized protein</fullName>
    </submittedName>
</protein>
<name>A0A2S9D3B8_PSECE</name>
<evidence type="ECO:0000313" key="1">
    <source>
        <dbReference type="EMBL" id="PRB87268.1"/>
    </source>
</evidence>
<gene>
    <name evidence="1" type="ORF">CQ006_27815</name>
</gene>
<comment type="caution">
    <text evidence="1">The sequence shown here is derived from an EMBL/GenBank/DDBJ whole genome shotgun (WGS) entry which is preliminary data.</text>
</comment>
<dbReference type="RefSeq" id="WP_105229040.1">
    <property type="nucleotide sequence ID" value="NZ_PCQE01000108.1"/>
</dbReference>
<dbReference type="Proteomes" id="UP000239458">
    <property type="component" value="Unassembled WGS sequence"/>
</dbReference>
<organism evidence="1 2">
    <name type="scientific">Pseudomonas cedrina</name>
    <dbReference type="NCBI Taxonomy" id="651740"/>
    <lineage>
        <taxon>Bacteria</taxon>
        <taxon>Pseudomonadati</taxon>
        <taxon>Pseudomonadota</taxon>
        <taxon>Gammaproteobacteria</taxon>
        <taxon>Pseudomonadales</taxon>
        <taxon>Pseudomonadaceae</taxon>
        <taxon>Pseudomonas</taxon>
    </lineage>
</organism>